<evidence type="ECO:0000313" key="1">
    <source>
        <dbReference type="EMBL" id="SUZ75715.1"/>
    </source>
</evidence>
<gene>
    <name evidence="1" type="ORF">METZ01_LOCUS28569</name>
</gene>
<organism evidence="1">
    <name type="scientific">marine metagenome</name>
    <dbReference type="NCBI Taxonomy" id="408172"/>
    <lineage>
        <taxon>unclassified sequences</taxon>
        <taxon>metagenomes</taxon>
        <taxon>ecological metagenomes</taxon>
    </lineage>
</organism>
<reference evidence="1" key="1">
    <citation type="submission" date="2018-05" db="EMBL/GenBank/DDBJ databases">
        <authorList>
            <person name="Lanie J.A."/>
            <person name="Ng W.-L."/>
            <person name="Kazmierczak K.M."/>
            <person name="Andrzejewski T.M."/>
            <person name="Davidsen T.M."/>
            <person name="Wayne K.J."/>
            <person name="Tettelin H."/>
            <person name="Glass J.I."/>
            <person name="Rusch D."/>
            <person name="Podicherti R."/>
            <person name="Tsui H.-C.T."/>
            <person name="Winkler M.E."/>
        </authorList>
    </citation>
    <scope>NUCLEOTIDE SEQUENCE</scope>
</reference>
<sequence length="64" mass="7675">MNQSKQDSWRVKVHYQLKHLLVKPFDWIRIGKPGQFNVTITFNLRTRLVLTILAPEEQKEMQPQ</sequence>
<dbReference type="AlphaFoldDB" id="A0A381Q8P4"/>
<protein>
    <submittedName>
        <fullName evidence="1">Uncharacterized protein</fullName>
    </submittedName>
</protein>
<proteinExistence type="predicted"/>
<dbReference type="EMBL" id="UINC01001256">
    <property type="protein sequence ID" value="SUZ75715.1"/>
    <property type="molecule type" value="Genomic_DNA"/>
</dbReference>
<accession>A0A381Q8P4</accession>
<name>A0A381Q8P4_9ZZZZ</name>